<dbReference type="InParanoid" id="A0A2P6NUK1"/>
<evidence type="ECO:0000256" key="1">
    <source>
        <dbReference type="SAM" id="MobiDB-lite"/>
    </source>
</evidence>
<gene>
    <name evidence="3" type="ORF">PROFUN_04674</name>
</gene>
<dbReference type="InterPro" id="IPR019261">
    <property type="entry name" value="PARG_cat_microbial"/>
</dbReference>
<feature type="compositionally biased region" description="Basic and acidic residues" evidence="1">
    <location>
        <begin position="304"/>
        <end position="331"/>
    </location>
</feature>
<dbReference type="STRING" id="1890364.A0A2P6NUK1"/>
<dbReference type="EMBL" id="MDYQ01000019">
    <property type="protein sequence ID" value="PRP87647.1"/>
    <property type="molecule type" value="Genomic_DNA"/>
</dbReference>
<dbReference type="NCBIfam" id="TIGR02452">
    <property type="entry name" value="TIGR02452 family protein"/>
    <property type="match status" value="1"/>
</dbReference>
<proteinExistence type="predicted"/>
<accession>A0A2P6NUK1</accession>
<comment type="caution">
    <text evidence="3">The sequence shown here is derived from an EMBL/GenBank/DDBJ whole genome shotgun (WGS) entry which is preliminary data.</text>
</comment>
<feature type="region of interest" description="Disordered" evidence="1">
    <location>
        <begin position="285"/>
        <end position="331"/>
    </location>
</feature>
<dbReference type="Proteomes" id="UP000241769">
    <property type="component" value="Unassembled WGS sequence"/>
</dbReference>
<dbReference type="InterPro" id="IPR043472">
    <property type="entry name" value="Macro_dom-like"/>
</dbReference>
<keyword evidence="4" id="KW-1185">Reference proteome</keyword>
<evidence type="ECO:0000259" key="2">
    <source>
        <dbReference type="Pfam" id="PF10021"/>
    </source>
</evidence>
<dbReference type="SUPFAM" id="SSF52949">
    <property type="entry name" value="Macro domain-like"/>
    <property type="match status" value="1"/>
</dbReference>
<sequence>MKHVCNFPSEILPHLDVILISNPDIFFDSTVSTGAITFINLFLRETSPSSESQSEDVTYTESCWRNEVNLLHDSKSNSRRRLHRSTIIIWLIEQSFIRAEAITAKNCKTLRISPPQQRVLASADSTSTLVETQQKHFITKMSNTRRKKTIQHGKGKRQRAFLDLLFEGTAARHLPFGILAPCGGEAKSYEEVFPELYARPECTRASETIRRTIFSDQQWTIQKQKFHDTKQFGLIKNLRQLVQRGTIEACLRGMYWLPDGKSVSLSQREMIQSAETTRMYHEDHPFVSVIPRKRKSSRESVTTEGREKREESDKGEEMDREEKTKEEAPISDRSLKISVVQGDCLTIAMEMTANGRKPAILNMASLSHPGGGWEHGAGAQEENLFRRTNLFQCLSDPYQLDQNRNWEYPMPEYGGIHTPHALVFRREESEGYAFMEHPMRFPFISVAAVRRPHLVFQDEHSEPIMSHPDETSMRRKIRTILNIAAQGGHVDLVLSAFGCGAYGCPPRHVARIFFDEISRWPKNSRPEGQYGEFRFEEIVFAIFDDKNTGMAHNPQGNLVPFQFEMERWVICSAVDDEYFSGGTRRMPRQNCE</sequence>
<dbReference type="Pfam" id="PF10021">
    <property type="entry name" value="PARG_cat_microb"/>
    <property type="match status" value="1"/>
</dbReference>
<dbReference type="OrthoDB" id="9985428at2759"/>
<dbReference type="PANTHER" id="PTHR35596">
    <property type="entry name" value="DUF2263 DOMAIN-CONTAINING PROTEIN"/>
    <property type="match status" value="1"/>
</dbReference>
<feature type="domain" description="Microbial-type PARG catalytic" evidence="2">
    <location>
        <begin position="245"/>
        <end position="425"/>
    </location>
</feature>
<protein>
    <recommendedName>
        <fullName evidence="2">Microbial-type PARG catalytic domain-containing protein</fullName>
    </recommendedName>
</protein>
<organism evidence="3 4">
    <name type="scientific">Planoprotostelium fungivorum</name>
    <dbReference type="NCBI Taxonomy" id="1890364"/>
    <lineage>
        <taxon>Eukaryota</taxon>
        <taxon>Amoebozoa</taxon>
        <taxon>Evosea</taxon>
        <taxon>Variosea</taxon>
        <taxon>Cavosteliida</taxon>
        <taxon>Cavosteliaceae</taxon>
        <taxon>Planoprotostelium</taxon>
    </lineage>
</organism>
<dbReference type="InterPro" id="IPR012664">
    <property type="entry name" value="CHP02452"/>
</dbReference>
<name>A0A2P6NUK1_9EUKA</name>
<evidence type="ECO:0000313" key="3">
    <source>
        <dbReference type="EMBL" id="PRP87647.1"/>
    </source>
</evidence>
<dbReference type="Gene3D" id="3.40.220.10">
    <property type="entry name" value="Leucine Aminopeptidase, subunit E, domain 1"/>
    <property type="match status" value="1"/>
</dbReference>
<dbReference type="PANTHER" id="PTHR35596:SF1">
    <property type="entry name" value="MICROBIAL-TYPE PARG CATALYTIC DOMAIN-CONTAINING PROTEIN"/>
    <property type="match status" value="1"/>
</dbReference>
<evidence type="ECO:0000313" key="4">
    <source>
        <dbReference type="Proteomes" id="UP000241769"/>
    </source>
</evidence>
<reference evidence="3 4" key="1">
    <citation type="journal article" date="2018" name="Genome Biol. Evol.">
        <title>Multiple Roots of Fruiting Body Formation in Amoebozoa.</title>
        <authorList>
            <person name="Hillmann F."/>
            <person name="Forbes G."/>
            <person name="Novohradska S."/>
            <person name="Ferling I."/>
            <person name="Riege K."/>
            <person name="Groth M."/>
            <person name="Westermann M."/>
            <person name="Marz M."/>
            <person name="Spaller T."/>
            <person name="Winckler T."/>
            <person name="Schaap P."/>
            <person name="Glockner G."/>
        </authorList>
    </citation>
    <scope>NUCLEOTIDE SEQUENCE [LARGE SCALE GENOMIC DNA]</scope>
    <source>
        <strain evidence="3 4">Jena</strain>
    </source>
</reference>
<dbReference type="AlphaFoldDB" id="A0A2P6NUK1"/>